<dbReference type="Proteomes" id="UP000293562">
    <property type="component" value="Unassembled WGS sequence"/>
</dbReference>
<gene>
    <name evidence="1" type="ORF">EV201_3047</name>
</gene>
<dbReference type="InterPro" id="IPR046228">
    <property type="entry name" value="DUF6261"/>
</dbReference>
<organism evidence="1 2">
    <name type="scientific">Ancylomarina subtilis</name>
    <dbReference type="NCBI Taxonomy" id="1639035"/>
    <lineage>
        <taxon>Bacteria</taxon>
        <taxon>Pseudomonadati</taxon>
        <taxon>Bacteroidota</taxon>
        <taxon>Bacteroidia</taxon>
        <taxon>Marinilabiliales</taxon>
        <taxon>Marinifilaceae</taxon>
        <taxon>Ancylomarina</taxon>
    </lineage>
</organism>
<reference evidence="1 2" key="1">
    <citation type="submission" date="2019-02" db="EMBL/GenBank/DDBJ databases">
        <title>Genomic Encyclopedia of Type Strains, Phase IV (KMG-IV): sequencing the most valuable type-strain genomes for metagenomic binning, comparative biology and taxonomic classification.</title>
        <authorList>
            <person name="Goeker M."/>
        </authorList>
    </citation>
    <scope>NUCLEOTIDE SEQUENCE [LARGE SCALE GENOMIC DNA]</scope>
    <source>
        <strain evidence="1 2">DSM 28825</strain>
    </source>
</reference>
<evidence type="ECO:0000313" key="2">
    <source>
        <dbReference type="Proteomes" id="UP000293562"/>
    </source>
</evidence>
<dbReference type="EMBL" id="SHKN01000004">
    <property type="protein sequence ID" value="RZT91829.1"/>
    <property type="molecule type" value="Genomic_DNA"/>
</dbReference>
<accession>A0A4V2FRU9</accession>
<dbReference type="AlphaFoldDB" id="A0A4V2FRU9"/>
<evidence type="ECO:0000313" key="1">
    <source>
        <dbReference type="EMBL" id="RZT91829.1"/>
    </source>
</evidence>
<proteinExistence type="predicted"/>
<dbReference type="Pfam" id="PF19775">
    <property type="entry name" value="DUF6261"/>
    <property type="match status" value="1"/>
</dbReference>
<name>A0A4V2FRU9_9BACT</name>
<sequence>MIGFVFMFKLIFLNQYISDVMKTISAKSNIKETAEIGQGIIDINRTNAITEDAFFTATFNQLSAKTDELFGKIKAGWIESELEDKDRARDLDVRAIFYEVEAKCVRRESEDQKKAEKLQLILNRYGLKITSASYTNESAQLRALIKDLKAPNLKEARQAVPDLDALIGNLESSQAAFDESAARHLANLSDREKSSSATVVARELRDIINGELCVYMEAMAKVNPDKYTGFADLMNILIEENNKKVRDRLAAIKKKKEETIND</sequence>
<comment type="caution">
    <text evidence="1">The sequence shown here is derived from an EMBL/GenBank/DDBJ whole genome shotgun (WGS) entry which is preliminary data.</text>
</comment>
<keyword evidence="2" id="KW-1185">Reference proteome</keyword>
<protein>
    <submittedName>
        <fullName evidence="1">Uncharacterized protein</fullName>
    </submittedName>
</protein>